<dbReference type="Proteomes" id="UP000054279">
    <property type="component" value="Unassembled WGS sequence"/>
</dbReference>
<organism evidence="2 3">
    <name type="scientific">Sphaerobolus stellatus (strain SS14)</name>
    <dbReference type="NCBI Taxonomy" id="990650"/>
    <lineage>
        <taxon>Eukaryota</taxon>
        <taxon>Fungi</taxon>
        <taxon>Dikarya</taxon>
        <taxon>Basidiomycota</taxon>
        <taxon>Agaricomycotina</taxon>
        <taxon>Agaricomycetes</taxon>
        <taxon>Phallomycetidae</taxon>
        <taxon>Geastrales</taxon>
        <taxon>Sphaerobolaceae</taxon>
        <taxon>Sphaerobolus</taxon>
    </lineage>
</organism>
<dbReference type="EMBL" id="KN837474">
    <property type="protein sequence ID" value="KIJ24590.1"/>
    <property type="molecule type" value="Genomic_DNA"/>
</dbReference>
<gene>
    <name evidence="2" type="ORF">M422DRAFT_274588</name>
</gene>
<evidence type="ECO:0000256" key="1">
    <source>
        <dbReference type="SAM" id="MobiDB-lite"/>
    </source>
</evidence>
<protein>
    <submittedName>
        <fullName evidence="2">Unplaced genomic scaffold SPHSTscaffold_399, whole genome shotgun sequence</fullName>
    </submittedName>
</protein>
<accession>A0A0C9UHA4</accession>
<proteinExistence type="predicted"/>
<evidence type="ECO:0000313" key="3">
    <source>
        <dbReference type="Proteomes" id="UP000054279"/>
    </source>
</evidence>
<feature type="region of interest" description="Disordered" evidence="1">
    <location>
        <begin position="80"/>
        <end position="101"/>
    </location>
</feature>
<dbReference type="HOGENOM" id="CLU_012886_3_0_1"/>
<sequence>MSTHHTHKWTEELSAQAVGEAEPIQGLTSGELLIPPSTSVDPQQSPEVLTLEHPDEPYTQAYGVQTVPSWGIDQGSGLWQNLSDAPSEPDHMSPDAGDTDEEEHFTIPASEVGILHQEYTDFINLKDNTEIVLSEAMEATEQLNTVFNRIRKSMNRMSPCMKELFIVPTKKSSGKMREPGNNLAHDKAAAKAATEQIVAQTATMEPVPGTGTDDCTRLTQSRIHEGLPPMNIGSCIGWNPSAGEG</sequence>
<dbReference type="AlphaFoldDB" id="A0A0C9UHA4"/>
<keyword evidence="3" id="KW-1185">Reference proteome</keyword>
<evidence type="ECO:0000313" key="2">
    <source>
        <dbReference type="EMBL" id="KIJ24590.1"/>
    </source>
</evidence>
<name>A0A0C9UHA4_SPHS4</name>
<reference evidence="2 3" key="1">
    <citation type="submission" date="2014-06" db="EMBL/GenBank/DDBJ databases">
        <title>Evolutionary Origins and Diversification of the Mycorrhizal Mutualists.</title>
        <authorList>
            <consortium name="DOE Joint Genome Institute"/>
            <consortium name="Mycorrhizal Genomics Consortium"/>
            <person name="Kohler A."/>
            <person name="Kuo A."/>
            <person name="Nagy L.G."/>
            <person name="Floudas D."/>
            <person name="Copeland A."/>
            <person name="Barry K.W."/>
            <person name="Cichocki N."/>
            <person name="Veneault-Fourrey C."/>
            <person name="LaButti K."/>
            <person name="Lindquist E.A."/>
            <person name="Lipzen A."/>
            <person name="Lundell T."/>
            <person name="Morin E."/>
            <person name="Murat C."/>
            <person name="Riley R."/>
            <person name="Ohm R."/>
            <person name="Sun H."/>
            <person name="Tunlid A."/>
            <person name="Henrissat B."/>
            <person name="Grigoriev I.V."/>
            <person name="Hibbett D.S."/>
            <person name="Martin F."/>
        </authorList>
    </citation>
    <scope>NUCLEOTIDE SEQUENCE [LARGE SCALE GENOMIC DNA]</scope>
    <source>
        <strain evidence="2 3">SS14</strain>
    </source>
</reference>